<feature type="region of interest" description="Disordered" evidence="1">
    <location>
        <begin position="184"/>
        <end position="253"/>
    </location>
</feature>
<reference evidence="2" key="1">
    <citation type="submission" date="2019-12" db="EMBL/GenBank/DDBJ databases">
        <title>Genome sequencing and annotation of Brassica cretica.</title>
        <authorList>
            <person name="Studholme D.J."/>
            <person name="Sarris P."/>
        </authorList>
    </citation>
    <scope>NUCLEOTIDE SEQUENCE</scope>
    <source>
        <strain evidence="2">PFS-109/04</strain>
        <tissue evidence="2">Leaf</tissue>
    </source>
</reference>
<dbReference type="EMBL" id="QGKX02001290">
    <property type="protein sequence ID" value="KAF3540693.1"/>
    <property type="molecule type" value="Genomic_DNA"/>
</dbReference>
<comment type="caution">
    <text evidence="2">The sequence shown here is derived from an EMBL/GenBank/DDBJ whole genome shotgun (WGS) entry which is preliminary data.</text>
</comment>
<evidence type="ECO:0000313" key="3">
    <source>
        <dbReference type="Proteomes" id="UP000712600"/>
    </source>
</evidence>
<gene>
    <name evidence="2" type="ORF">F2Q69_00021897</name>
</gene>
<evidence type="ECO:0000313" key="2">
    <source>
        <dbReference type="EMBL" id="KAF3540693.1"/>
    </source>
</evidence>
<dbReference type="AlphaFoldDB" id="A0A8S9QL29"/>
<proteinExistence type="predicted"/>
<protein>
    <submittedName>
        <fullName evidence="2">Uncharacterized protein</fullName>
    </submittedName>
</protein>
<dbReference type="Proteomes" id="UP000712600">
    <property type="component" value="Unassembled WGS sequence"/>
</dbReference>
<name>A0A8S9QL29_BRACR</name>
<sequence length="253" mass="27947">MAITTGMADSARCGPRCCNSDSHVGSWRGMDSRKGHPSRTGRNAQGHPVWNAHLEVYGEIHGLNCTLWKSWPQCDVNKSPGIRAANSEFLVGLNFTIESTQPLVLFDLRFNADDGDPVTVRRKRWPRAETRGCRDGRASPWLRNCELEGDVHGGSGSTRRRRRFEWSSTSTEDSWFNGGAMIRGSVAKQSDRDEVSHGGRARAGTRGRRRTDDTSGTSSRRSSATKEIWTLGEGSTAVSNHTLSKVATRKTTK</sequence>
<accession>A0A8S9QL29</accession>
<evidence type="ECO:0000256" key="1">
    <source>
        <dbReference type="SAM" id="MobiDB-lite"/>
    </source>
</evidence>
<feature type="compositionally biased region" description="Basic residues" evidence="1">
    <location>
        <begin position="199"/>
        <end position="209"/>
    </location>
</feature>
<feature type="compositionally biased region" description="Polar residues" evidence="1">
    <location>
        <begin position="236"/>
        <end position="245"/>
    </location>
</feature>
<organism evidence="2 3">
    <name type="scientific">Brassica cretica</name>
    <name type="common">Mustard</name>
    <dbReference type="NCBI Taxonomy" id="69181"/>
    <lineage>
        <taxon>Eukaryota</taxon>
        <taxon>Viridiplantae</taxon>
        <taxon>Streptophyta</taxon>
        <taxon>Embryophyta</taxon>
        <taxon>Tracheophyta</taxon>
        <taxon>Spermatophyta</taxon>
        <taxon>Magnoliopsida</taxon>
        <taxon>eudicotyledons</taxon>
        <taxon>Gunneridae</taxon>
        <taxon>Pentapetalae</taxon>
        <taxon>rosids</taxon>
        <taxon>malvids</taxon>
        <taxon>Brassicales</taxon>
        <taxon>Brassicaceae</taxon>
        <taxon>Brassiceae</taxon>
        <taxon>Brassica</taxon>
    </lineage>
</organism>